<evidence type="ECO:0000313" key="2">
    <source>
        <dbReference type="Proteomes" id="UP000831479"/>
    </source>
</evidence>
<sequence length="162" mass="19082">MSDKTLSLSLQELLKDSFRNCLIELFKEECRVDYENLEVGLPDLGNKPIYNYTKAEVINLILATKTAESTFLPERWAYVWYKDNQNNCYKCSTNAKLHYPNLFSYMDCCYSERYTSFTGWDWDELEDLVINLDNYCSICCRPLYNIINIDVNPSLYLCQSCE</sequence>
<keyword evidence="2" id="KW-1185">Reference proteome</keyword>
<evidence type="ECO:0000313" key="1">
    <source>
        <dbReference type="EMBL" id="QBQ01625.1"/>
    </source>
</evidence>
<reference evidence="1" key="1">
    <citation type="journal article" date="2019" name="Genomics">
        <title>Genome sequence analysis and organization of the Hyphantria cunea granulovirus (HycuGV-Hc1) from Turkey.</title>
        <authorList>
            <person name="Gencer D."/>
            <person name="Bayramoglu Z."/>
            <person name="Nalcacioglu R."/>
            <person name="Demirbag Z."/>
            <person name="Demir I."/>
        </authorList>
    </citation>
    <scope>NUCLEOTIDE SEQUENCE</scope>
    <source>
        <strain evidence="1">Hc1</strain>
    </source>
</reference>
<gene>
    <name evidence="1" type="ORF">HycuGV_00072</name>
</gene>
<accession>A0AAF1D286</accession>
<name>A0AAF1D286_9BBAC</name>
<organism evidence="1 2">
    <name type="scientific">Hyphantria cunea granulovirus</name>
    <dbReference type="NCBI Taxonomy" id="307448"/>
    <lineage>
        <taxon>Viruses</taxon>
        <taxon>Viruses incertae sedis</taxon>
        <taxon>Naldaviricetes</taxon>
        <taxon>Lefavirales</taxon>
        <taxon>Baculoviridae</taxon>
        <taxon>Betabaculovirus</taxon>
        <taxon>Betabaculovirus hycuneae</taxon>
    </lineage>
</organism>
<proteinExistence type="predicted"/>
<protein>
    <submittedName>
        <fullName evidence="1">PrGVORF101-like protein</fullName>
    </submittedName>
</protein>
<dbReference type="Proteomes" id="UP000831479">
    <property type="component" value="Segment"/>
</dbReference>
<dbReference type="EMBL" id="MH923363">
    <property type="protein sequence ID" value="QBQ01625.1"/>
    <property type="molecule type" value="Genomic_DNA"/>
</dbReference>